<dbReference type="PROSITE" id="PS00211">
    <property type="entry name" value="ABC_TRANSPORTER_1"/>
    <property type="match status" value="1"/>
</dbReference>
<dbReference type="Pfam" id="PF00005">
    <property type="entry name" value="ABC_tran"/>
    <property type="match status" value="2"/>
</dbReference>
<feature type="domain" description="ABC transporter" evidence="10">
    <location>
        <begin position="9"/>
        <end position="245"/>
    </location>
</feature>
<organism evidence="11 12">
    <name type="scientific">Candidatus Avisuccinivibrio stercorigallinarum</name>
    <dbReference type="NCBI Taxonomy" id="2840704"/>
    <lineage>
        <taxon>Bacteria</taxon>
        <taxon>Pseudomonadati</taxon>
        <taxon>Pseudomonadota</taxon>
        <taxon>Gammaproteobacteria</taxon>
        <taxon>Aeromonadales</taxon>
        <taxon>Succinivibrionaceae</taxon>
        <taxon>Succinivibrionaceae incertae sedis</taxon>
        <taxon>Candidatus Avisuccinivibrio</taxon>
    </lineage>
</organism>
<evidence type="ECO:0000256" key="7">
    <source>
        <dbReference type="ARBA" id="ARBA00022840"/>
    </source>
</evidence>
<dbReference type="GO" id="GO:0016887">
    <property type="term" value="F:ATP hydrolysis activity"/>
    <property type="evidence" value="ECO:0007669"/>
    <property type="project" value="InterPro"/>
</dbReference>
<evidence type="ECO:0000313" key="12">
    <source>
        <dbReference type="Proteomes" id="UP000823631"/>
    </source>
</evidence>
<dbReference type="PANTHER" id="PTHR43790">
    <property type="entry name" value="CARBOHYDRATE TRANSPORT ATP-BINDING PROTEIN MG119-RELATED"/>
    <property type="match status" value="1"/>
</dbReference>
<accession>A0A9D9DDK1</accession>
<keyword evidence="6" id="KW-0547">Nucleotide-binding</keyword>
<keyword evidence="4" id="KW-0762">Sugar transport</keyword>
<gene>
    <name evidence="11" type="ORF">IAB19_09610</name>
</gene>
<dbReference type="FunFam" id="3.40.50.300:FF:000127">
    <property type="entry name" value="Ribose import ATP-binding protein RbsA"/>
    <property type="match status" value="1"/>
</dbReference>
<evidence type="ECO:0000256" key="8">
    <source>
        <dbReference type="ARBA" id="ARBA00022967"/>
    </source>
</evidence>
<dbReference type="CDD" id="cd03215">
    <property type="entry name" value="ABC_Carb_Monos_II"/>
    <property type="match status" value="1"/>
</dbReference>
<keyword evidence="2" id="KW-0813">Transport</keyword>
<dbReference type="InterPro" id="IPR003593">
    <property type="entry name" value="AAA+_ATPase"/>
</dbReference>
<dbReference type="InterPro" id="IPR050107">
    <property type="entry name" value="ABC_carbohydrate_import_ATPase"/>
</dbReference>
<dbReference type="SMART" id="SM00382">
    <property type="entry name" value="AAA"/>
    <property type="match status" value="2"/>
</dbReference>
<evidence type="ECO:0000256" key="1">
    <source>
        <dbReference type="ARBA" id="ARBA00004202"/>
    </source>
</evidence>
<evidence type="ECO:0000256" key="9">
    <source>
        <dbReference type="ARBA" id="ARBA00023136"/>
    </source>
</evidence>
<keyword evidence="7 11" id="KW-0067">ATP-binding</keyword>
<dbReference type="CDD" id="cd03216">
    <property type="entry name" value="ABC_Carb_Monos_I"/>
    <property type="match status" value="1"/>
</dbReference>
<evidence type="ECO:0000256" key="2">
    <source>
        <dbReference type="ARBA" id="ARBA00022448"/>
    </source>
</evidence>
<evidence type="ECO:0000256" key="5">
    <source>
        <dbReference type="ARBA" id="ARBA00022737"/>
    </source>
</evidence>
<dbReference type="Gene3D" id="3.40.50.300">
    <property type="entry name" value="P-loop containing nucleotide triphosphate hydrolases"/>
    <property type="match status" value="2"/>
</dbReference>
<dbReference type="PROSITE" id="PS50893">
    <property type="entry name" value="ABC_TRANSPORTER_2"/>
    <property type="match status" value="2"/>
</dbReference>
<proteinExistence type="predicted"/>
<evidence type="ECO:0000256" key="6">
    <source>
        <dbReference type="ARBA" id="ARBA00022741"/>
    </source>
</evidence>
<protein>
    <submittedName>
        <fullName evidence="11">Sugar ABC transporter ATP-binding protein</fullName>
    </submittedName>
</protein>
<name>A0A9D9DDK1_9GAMM</name>
<dbReference type="Proteomes" id="UP000823631">
    <property type="component" value="Unassembled WGS sequence"/>
</dbReference>
<dbReference type="EMBL" id="JADINH010000190">
    <property type="protein sequence ID" value="MBO8416624.1"/>
    <property type="molecule type" value="Genomic_DNA"/>
</dbReference>
<evidence type="ECO:0000313" key="11">
    <source>
        <dbReference type="EMBL" id="MBO8416624.1"/>
    </source>
</evidence>
<dbReference type="PANTHER" id="PTHR43790:SF3">
    <property type="entry name" value="D-ALLOSE IMPORT ATP-BINDING PROTEIN ALSA-RELATED"/>
    <property type="match status" value="1"/>
</dbReference>
<dbReference type="InterPro" id="IPR003439">
    <property type="entry name" value="ABC_transporter-like_ATP-bd"/>
</dbReference>
<reference evidence="11" key="1">
    <citation type="submission" date="2020-10" db="EMBL/GenBank/DDBJ databases">
        <authorList>
            <person name="Gilroy R."/>
        </authorList>
    </citation>
    <scope>NUCLEOTIDE SEQUENCE</scope>
    <source>
        <strain evidence="11">17213</strain>
    </source>
</reference>
<keyword evidence="9" id="KW-0472">Membrane</keyword>
<feature type="domain" description="ABC transporter" evidence="10">
    <location>
        <begin position="264"/>
        <end position="507"/>
    </location>
</feature>
<reference evidence="11" key="2">
    <citation type="journal article" date="2021" name="PeerJ">
        <title>Extensive microbial diversity within the chicken gut microbiome revealed by metagenomics and culture.</title>
        <authorList>
            <person name="Gilroy R."/>
            <person name="Ravi A."/>
            <person name="Getino M."/>
            <person name="Pursley I."/>
            <person name="Horton D.L."/>
            <person name="Alikhan N.F."/>
            <person name="Baker D."/>
            <person name="Gharbi K."/>
            <person name="Hall N."/>
            <person name="Watson M."/>
            <person name="Adriaenssens E.M."/>
            <person name="Foster-Nyarko E."/>
            <person name="Jarju S."/>
            <person name="Secka A."/>
            <person name="Antonio M."/>
            <person name="Oren A."/>
            <person name="Chaudhuri R.R."/>
            <person name="La Ragione R."/>
            <person name="Hildebrand F."/>
            <person name="Pallen M.J."/>
        </authorList>
    </citation>
    <scope>NUCLEOTIDE SEQUENCE</scope>
    <source>
        <strain evidence="11">17213</strain>
    </source>
</reference>
<keyword evidence="5" id="KW-0677">Repeat</keyword>
<dbReference type="InterPro" id="IPR027417">
    <property type="entry name" value="P-loop_NTPase"/>
</dbReference>
<evidence type="ECO:0000256" key="3">
    <source>
        <dbReference type="ARBA" id="ARBA00022475"/>
    </source>
</evidence>
<dbReference type="GO" id="GO:0005524">
    <property type="term" value="F:ATP binding"/>
    <property type="evidence" value="ECO:0007669"/>
    <property type="project" value="UniProtKB-KW"/>
</dbReference>
<keyword evidence="3" id="KW-1003">Cell membrane</keyword>
<dbReference type="InterPro" id="IPR017871">
    <property type="entry name" value="ABC_transporter-like_CS"/>
</dbReference>
<comment type="caution">
    <text evidence="11">The sequence shown here is derived from an EMBL/GenBank/DDBJ whole genome shotgun (WGS) entry which is preliminary data.</text>
</comment>
<keyword evidence="8" id="KW-1278">Translocase</keyword>
<dbReference type="AlphaFoldDB" id="A0A9D9DDK1"/>
<comment type="subcellular location">
    <subcellularLocation>
        <location evidence="1">Cell membrane</location>
        <topology evidence="1">Peripheral membrane protein</topology>
    </subcellularLocation>
</comment>
<evidence type="ECO:0000259" key="10">
    <source>
        <dbReference type="PROSITE" id="PS50893"/>
    </source>
</evidence>
<sequence length="517" mass="57243">MSSNDEIYLHAEKIDKIYPGTKALDQVSFDIKRGKVNVLIGENGAGKSTLMRIIAGIEKQSAGKLYLQGKEVSFNSTMDARAHGIAIIHQELCLFPNLTVFQNLFMASERTKGGVLDDAEHRRLAKQVLARLKYPIDPDTMVGDLRVGQQQMIEIARNLLIPNLKILIMDEPTSSLSEQEVDVLFNIMRELTASGISIVYISHRLEELMRIGDFVTIFRDGRLVAEAAVKDIDVPWIVKQMVGEGKSYPTRSTAVDWSKRETVLEVKDLCLPKSGGGWLLNKVNFELHKGEVLGIYGLLGAGRTEIFECIMGMRPEHTGQVIKNGQVLKIENVAGQIAQGFAWLPEDRQRDGLVQAMDIDKNIALSEVGAMVTPYGLIDNKRESEATDEMIKDVHIKVADKHLPILSLSGGNQQKVVFAKGALTRPEIMLLDEPSRGIDIGAKTEIFHLIYQYAERGVSLLVVSSELEEIIAIADRVIVLSNGVKTAEFTGDDITQNNLVKASYVGHQQAQDQDNAQ</sequence>
<dbReference type="SUPFAM" id="SSF52540">
    <property type="entry name" value="P-loop containing nucleoside triphosphate hydrolases"/>
    <property type="match status" value="2"/>
</dbReference>
<dbReference type="GO" id="GO:0005886">
    <property type="term" value="C:plasma membrane"/>
    <property type="evidence" value="ECO:0007669"/>
    <property type="project" value="UniProtKB-SubCell"/>
</dbReference>
<evidence type="ECO:0000256" key="4">
    <source>
        <dbReference type="ARBA" id="ARBA00022597"/>
    </source>
</evidence>